<organism evidence="1 2">
    <name type="scientific">Stenotrophomonas maltophilia</name>
    <name type="common">Pseudomonas maltophilia</name>
    <name type="synonym">Xanthomonas maltophilia</name>
    <dbReference type="NCBI Taxonomy" id="40324"/>
    <lineage>
        <taxon>Bacteria</taxon>
        <taxon>Pseudomonadati</taxon>
        <taxon>Pseudomonadota</taxon>
        <taxon>Gammaproteobacteria</taxon>
        <taxon>Lysobacterales</taxon>
        <taxon>Lysobacteraceae</taxon>
        <taxon>Stenotrophomonas</taxon>
        <taxon>Stenotrophomonas maltophilia group</taxon>
    </lineage>
</organism>
<dbReference type="AlphaFoldDB" id="A0A246HKP3"/>
<protein>
    <submittedName>
        <fullName evidence="1">Uncharacterized protein</fullName>
    </submittedName>
</protein>
<comment type="caution">
    <text evidence="1">The sequence shown here is derived from an EMBL/GenBank/DDBJ whole genome shotgun (WGS) entry which is preliminary data.</text>
</comment>
<evidence type="ECO:0000313" key="1">
    <source>
        <dbReference type="EMBL" id="OWQ52279.1"/>
    </source>
</evidence>
<sequence>MLLAPASIRFQKDLITDIGTLSTALDHCGERRCADVIARLRVLTAARADSVVAFTALHDLHACSVVRVRRGRADLRQAELLHADSEALDTLLRGGYADVDHYSNALWEVIEIHREMTEAYAREHRFVMLLQRLYN</sequence>
<gene>
    <name evidence="1" type="ORF">CEE60_13240</name>
</gene>
<reference evidence="1 2" key="1">
    <citation type="submission" date="2017-06" db="EMBL/GenBank/DDBJ databases">
        <authorList>
            <person name="Kim H.J."/>
            <person name="Triplett B.A."/>
        </authorList>
    </citation>
    <scope>NUCLEOTIDE SEQUENCE [LARGE SCALE GENOMIC DNA]</scope>
    <source>
        <strain evidence="1 2">13146</strain>
    </source>
</reference>
<evidence type="ECO:0000313" key="2">
    <source>
        <dbReference type="Proteomes" id="UP000198157"/>
    </source>
</evidence>
<name>A0A246HKP3_STEMA</name>
<accession>A0A246HKP3</accession>
<dbReference type="Proteomes" id="UP000198157">
    <property type="component" value="Unassembled WGS sequence"/>
</dbReference>
<proteinExistence type="predicted"/>
<dbReference type="EMBL" id="NIVS01000032">
    <property type="protein sequence ID" value="OWQ52279.1"/>
    <property type="molecule type" value="Genomic_DNA"/>
</dbReference>